<dbReference type="Proteomes" id="UP000045285">
    <property type="component" value="Unassembled WGS sequence"/>
</dbReference>
<protein>
    <submittedName>
        <fullName evidence="1">Uncharacterized protein</fullName>
    </submittedName>
</protein>
<evidence type="ECO:0000313" key="2">
    <source>
        <dbReference type="Proteomes" id="UP000045285"/>
    </source>
</evidence>
<proteinExistence type="predicted"/>
<dbReference type="AlphaFoldDB" id="A0A090DW83"/>
<gene>
    <name evidence="1" type="ORF">MPL3356_350032</name>
</gene>
<sequence>MQFAGAALASFKSNLTLDNCGWFSFDTLDGRLRAAIHVELAENLRETRRHGALAHVRS</sequence>
<organism evidence="1 2">
    <name type="scientific">Mesorhizobium plurifarium</name>
    <dbReference type="NCBI Taxonomy" id="69974"/>
    <lineage>
        <taxon>Bacteria</taxon>
        <taxon>Pseudomonadati</taxon>
        <taxon>Pseudomonadota</taxon>
        <taxon>Alphaproteobacteria</taxon>
        <taxon>Hyphomicrobiales</taxon>
        <taxon>Phyllobacteriaceae</taxon>
        <taxon>Mesorhizobium</taxon>
    </lineage>
</organism>
<accession>A0A090DW83</accession>
<reference evidence="2" key="1">
    <citation type="submission" date="2014-08" db="EMBL/GenBank/DDBJ databases">
        <authorList>
            <person name="Moulin L."/>
        </authorList>
    </citation>
    <scope>NUCLEOTIDE SEQUENCE [LARGE SCALE GENOMIC DNA]</scope>
</reference>
<evidence type="ECO:0000313" key="1">
    <source>
        <dbReference type="EMBL" id="CDX21282.1"/>
    </source>
</evidence>
<keyword evidence="2" id="KW-1185">Reference proteome</keyword>
<name>A0A090DW83_MESPL</name>
<dbReference type="EMBL" id="CCMZ01000029">
    <property type="protein sequence ID" value="CDX21282.1"/>
    <property type="molecule type" value="Genomic_DNA"/>
</dbReference>